<dbReference type="PANTHER" id="PTHR43026">
    <property type="entry name" value="2-HYDROXYACID DEHYDROGENASE HOMOLOG 1-RELATED"/>
    <property type="match status" value="1"/>
</dbReference>
<dbReference type="Pfam" id="PF02826">
    <property type="entry name" value="2-Hacid_dh_C"/>
    <property type="match status" value="1"/>
</dbReference>
<dbReference type="InterPro" id="IPR029753">
    <property type="entry name" value="D-isomer_DH_CS"/>
</dbReference>
<organism evidence="7">
    <name type="scientific">bioreactor metagenome</name>
    <dbReference type="NCBI Taxonomy" id="1076179"/>
    <lineage>
        <taxon>unclassified sequences</taxon>
        <taxon>metagenomes</taxon>
        <taxon>ecological metagenomes</taxon>
    </lineage>
</organism>
<dbReference type="PROSITE" id="PS00671">
    <property type="entry name" value="D_2_HYDROXYACID_DH_3"/>
    <property type="match status" value="1"/>
</dbReference>
<keyword evidence="4" id="KW-0812">Transmembrane</keyword>
<keyword evidence="2 7" id="KW-0560">Oxidoreductase</keyword>
<comment type="caution">
    <text evidence="7">The sequence shown here is derived from an EMBL/GenBank/DDBJ whole genome shotgun (WGS) entry which is preliminary data.</text>
</comment>
<evidence type="ECO:0000256" key="3">
    <source>
        <dbReference type="ARBA" id="ARBA00023027"/>
    </source>
</evidence>
<dbReference type="PANTHER" id="PTHR43026:SF1">
    <property type="entry name" value="2-HYDROXYACID DEHYDROGENASE HOMOLOG 1-RELATED"/>
    <property type="match status" value="1"/>
</dbReference>
<sequence length="326" mass="36222">MKITAYSVSGEEIEYFEKHKAAFGAEMTYVADKPTMENADSAAGADCVNVLSSVVLSDELYDRYKELGVRLAVTRTVGVEHMNLSYAEKIGMPVLSIAYSAASVADYAIMMMLMVLRNVKPMMQRYLGQDYTASHIRGRELPDMTVGIIGAGRIGRTTAEHLRGFGCRVLYWDRNEKPEMRGAAEYAPLDTLLGRSDIVSLHLALSDETRHFIDMEKIVKMKNGAVLINTARGPLVDSDALIAALESGKIGGAGLDVFDGDRLIYYRDFKNRLVQPREMAILNSMPNVLMLPHMAYYTDRASEDMVRNSLACAAEFFERQGRSEQG</sequence>
<dbReference type="InterPro" id="IPR029752">
    <property type="entry name" value="D-isomer_DH_CS1"/>
</dbReference>
<dbReference type="Gene3D" id="3.40.50.720">
    <property type="entry name" value="NAD(P)-binding Rossmann-like Domain"/>
    <property type="match status" value="2"/>
</dbReference>
<dbReference type="InterPro" id="IPR006140">
    <property type="entry name" value="D-isomer_DH_NAD-bd"/>
</dbReference>
<protein>
    <submittedName>
        <fullName evidence="7">D-specific alpha-keto acid dehydrogenase</fullName>
        <ecNumber evidence="7">1.1.1.-</ecNumber>
    </submittedName>
</protein>
<feature type="transmembrane region" description="Helical" evidence="4">
    <location>
        <begin position="90"/>
        <end position="116"/>
    </location>
</feature>
<dbReference type="Pfam" id="PF00389">
    <property type="entry name" value="2-Hacid_dh"/>
    <property type="match status" value="1"/>
</dbReference>
<evidence type="ECO:0000256" key="1">
    <source>
        <dbReference type="ARBA" id="ARBA00005854"/>
    </source>
</evidence>
<evidence type="ECO:0000256" key="4">
    <source>
        <dbReference type="SAM" id="Phobius"/>
    </source>
</evidence>
<feature type="domain" description="D-isomer specific 2-hydroxyacid dehydrogenase NAD-binding" evidence="6">
    <location>
        <begin position="109"/>
        <end position="295"/>
    </location>
</feature>
<dbReference type="EMBL" id="VSSQ01030665">
    <property type="protein sequence ID" value="MPM81277.1"/>
    <property type="molecule type" value="Genomic_DNA"/>
</dbReference>
<keyword evidence="3" id="KW-0520">NAD</keyword>
<dbReference type="EC" id="1.1.1.-" evidence="7"/>
<accession>A0A645CWI5</accession>
<gene>
    <name evidence="7" type="primary">vanH_2</name>
    <name evidence="7" type="ORF">SDC9_128329</name>
</gene>
<comment type="similarity">
    <text evidence="1">Belongs to the D-isomer specific 2-hydroxyacid dehydrogenase family.</text>
</comment>
<dbReference type="SUPFAM" id="SSF51735">
    <property type="entry name" value="NAD(P)-binding Rossmann-fold domains"/>
    <property type="match status" value="1"/>
</dbReference>
<dbReference type="AlphaFoldDB" id="A0A645CWI5"/>
<feature type="domain" description="D-isomer specific 2-hydroxyacid dehydrogenase catalytic" evidence="5">
    <location>
        <begin position="8"/>
        <end position="319"/>
    </location>
</feature>
<keyword evidence="4" id="KW-0472">Membrane</keyword>
<dbReference type="InterPro" id="IPR058205">
    <property type="entry name" value="D-LDH-like"/>
</dbReference>
<evidence type="ECO:0000256" key="2">
    <source>
        <dbReference type="ARBA" id="ARBA00023002"/>
    </source>
</evidence>
<name>A0A645CWI5_9ZZZZ</name>
<dbReference type="PROSITE" id="PS00065">
    <property type="entry name" value="D_2_HYDROXYACID_DH_1"/>
    <property type="match status" value="1"/>
</dbReference>
<evidence type="ECO:0000313" key="7">
    <source>
        <dbReference type="EMBL" id="MPM81277.1"/>
    </source>
</evidence>
<dbReference type="GO" id="GO:0051287">
    <property type="term" value="F:NAD binding"/>
    <property type="evidence" value="ECO:0007669"/>
    <property type="project" value="InterPro"/>
</dbReference>
<proteinExistence type="inferred from homology"/>
<evidence type="ECO:0000259" key="6">
    <source>
        <dbReference type="Pfam" id="PF02826"/>
    </source>
</evidence>
<dbReference type="InterPro" id="IPR006139">
    <property type="entry name" value="D-isomer_2_OHA_DH_cat_dom"/>
</dbReference>
<evidence type="ECO:0000259" key="5">
    <source>
        <dbReference type="Pfam" id="PF00389"/>
    </source>
</evidence>
<dbReference type="GO" id="GO:0008720">
    <property type="term" value="F:D-lactate dehydrogenase (NAD+) activity"/>
    <property type="evidence" value="ECO:0007669"/>
    <property type="project" value="TreeGrafter"/>
</dbReference>
<keyword evidence="4" id="KW-1133">Transmembrane helix</keyword>
<dbReference type="SUPFAM" id="SSF52283">
    <property type="entry name" value="Formate/glycerate dehydrogenase catalytic domain-like"/>
    <property type="match status" value="1"/>
</dbReference>
<dbReference type="InterPro" id="IPR036291">
    <property type="entry name" value="NAD(P)-bd_dom_sf"/>
</dbReference>
<reference evidence="7" key="1">
    <citation type="submission" date="2019-08" db="EMBL/GenBank/DDBJ databases">
        <authorList>
            <person name="Kucharzyk K."/>
            <person name="Murdoch R.W."/>
            <person name="Higgins S."/>
            <person name="Loffler F."/>
        </authorList>
    </citation>
    <scope>NUCLEOTIDE SEQUENCE</scope>
</reference>